<feature type="chain" id="PRO_5043326212" evidence="1">
    <location>
        <begin position="17"/>
        <end position="254"/>
    </location>
</feature>
<sequence>MFLLTLIICQIIASSAKVLNDPSIQNLDQNNEIVVLDVDKASGTHEKHVEVWDDPLWVLKLNDRELNFTYLRSATEDEEENFDTFIGPIIHRHPLAYYSYKQRQASRRVKKDDPNKPYPIDQILKDIPANNREVNHEECSGDLKNEVIKIINKFVLSFHNQPESHQSETKEAYKTPTLTLYFKGPFTALLVNYEHNQWQFFVKPPSPLPKWFYNEHSNITLDKYGMYVNIPDEVKEEFYEKLLNLLNNLFSFPI</sequence>
<feature type="signal peptide" evidence="1">
    <location>
        <begin position="1"/>
        <end position="16"/>
    </location>
</feature>
<keyword evidence="1" id="KW-0732">Signal</keyword>
<dbReference type="Proteomes" id="UP001314205">
    <property type="component" value="Unassembled WGS sequence"/>
</dbReference>
<evidence type="ECO:0000313" key="3">
    <source>
        <dbReference type="Proteomes" id="UP001314205"/>
    </source>
</evidence>
<reference evidence="2 3" key="1">
    <citation type="submission" date="2023-11" db="EMBL/GenBank/DDBJ databases">
        <authorList>
            <person name="Hedman E."/>
            <person name="Englund M."/>
            <person name="Stromberg M."/>
            <person name="Nyberg Akerstrom W."/>
            <person name="Nylinder S."/>
            <person name="Jareborg N."/>
            <person name="Kallberg Y."/>
            <person name="Kronander E."/>
        </authorList>
    </citation>
    <scope>NUCLEOTIDE SEQUENCE [LARGE SCALE GENOMIC DNA]</scope>
</reference>
<organism evidence="2 3">
    <name type="scientific">Parnassius mnemosyne</name>
    <name type="common">clouded apollo</name>
    <dbReference type="NCBI Taxonomy" id="213953"/>
    <lineage>
        <taxon>Eukaryota</taxon>
        <taxon>Metazoa</taxon>
        <taxon>Ecdysozoa</taxon>
        <taxon>Arthropoda</taxon>
        <taxon>Hexapoda</taxon>
        <taxon>Insecta</taxon>
        <taxon>Pterygota</taxon>
        <taxon>Neoptera</taxon>
        <taxon>Endopterygota</taxon>
        <taxon>Lepidoptera</taxon>
        <taxon>Glossata</taxon>
        <taxon>Ditrysia</taxon>
        <taxon>Papilionoidea</taxon>
        <taxon>Papilionidae</taxon>
        <taxon>Parnassiinae</taxon>
        <taxon>Parnassini</taxon>
        <taxon>Parnassius</taxon>
        <taxon>Driopa</taxon>
    </lineage>
</organism>
<evidence type="ECO:0000313" key="2">
    <source>
        <dbReference type="EMBL" id="CAK1590933.1"/>
    </source>
</evidence>
<evidence type="ECO:0000256" key="1">
    <source>
        <dbReference type="SAM" id="SignalP"/>
    </source>
</evidence>
<keyword evidence="3" id="KW-1185">Reference proteome</keyword>
<comment type="caution">
    <text evidence="2">The sequence shown here is derived from an EMBL/GenBank/DDBJ whole genome shotgun (WGS) entry which is preliminary data.</text>
</comment>
<accession>A0AAV1L6L9</accession>
<proteinExistence type="predicted"/>
<dbReference type="AlphaFoldDB" id="A0AAV1L6L9"/>
<gene>
    <name evidence="2" type="ORF">PARMNEM_LOCUS11233</name>
</gene>
<protein>
    <submittedName>
        <fullName evidence="2">Uncharacterized protein</fullName>
    </submittedName>
</protein>
<name>A0AAV1L6L9_9NEOP</name>
<dbReference type="EMBL" id="CAVLGL010000086">
    <property type="protein sequence ID" value="CAK1590933.1"/>
    <property type="molecule type" value="Genomic_DNA"/>
</dbReference>